<dbReference type="PATRIC" id="fig|1618986.3.peg.559"/>
<organism evidence="12 13">
    <name type="scientific">Candidatus Uhrbacteria bacterium GW2011_GWC2_53_7</name>
    <dbReference type="NCBI Taxonomy" id="1618986"/>
    <lineage>
        <taxon>Bacteria</taxon>
        <taxon>Candidatus Uhriibacteriota</taxon>
    </lineage>
</organism>
<evidence type="ECO:0000259" key="10">
    <source>
        <dbReference type="PROSITE" id="PS51194"/>
    </source>
</evidence>
<evidence type="ECO:0000256" key="3">
    <source>
        <dbReference type="ARBA" id="ARBA00022806"/>
    </source>
</evidence>
<comment type="caution">
    <text evidence="12">The sequence shown here is derived from an EMBL/GenBank/DDBJ whole genome shotgun (WGS) entry which is preliminary data.</text>
</comment>
<protein>
    <submittedName>
        <fullName evidence="12">DEAD/DEAH box helicase domain protein</fullName>
    </submittedName>
</protein>
<evidence type="ECO:0000256" key="8">
    <source>
        <dbReference type="SAM" id="MobiDB-lite"/>
    </source>
</evidence>
<dbReference type="PROSITE" id="PS51192">
    <property type="entry name" value="HELICASE_ATP_BIND_1"/>
    <property type="match status" value="1"/>
</dbReference>
<dbReference type="InterPro" id="IPR000629">
    <property type="entry name" value="RNA-helicase_DEAD-box_CS"/>
</dbReference>
<evidence type="ECO:0000259" key="11">
    <source>
        <dbReference type="PROSITE" id="PS51195"/>
    </source>
</evidence>
<dbReference type="InterPro" id="IPR014001">
    <property type="entry name" value="Helicase_ATP-bd"/>
</dbReference>
<dbReference type="CDD" id="cd18787">
    <property type="entry name" value="SF2_C_DEAD"/>
    <property type="match status" value="1"/>
</dbReference>
<evidence type="ECO:0000256" key="5">
    <source>
        <dbReference type="ARBA" id="ARBA00038437"/>
    </source>
</evidence>
<dbReference type="EMBL" id="LCRN01000050">
    <property type="protein sequence ID" value="KKW35092.1"/>
    <property type="molecule type" value="Genomic_DNA"/>
</dbReference>
<evidence type="ECO:0000313" key="13">
    <source>
        <dbReference type="Proteomes" id="UP000033865"/>
    </source>
</evidence>
<dbReference type="SMART" id="SM00487">
    <property type="entry name" value="DEXDc"/>
    <property type="match status" value="1"/>
</dbReference>
<dbReference type="AlphaFoldDB" id="A0A0G2A2L0"/>
<dbReference type="CDD" id="cd00268">
    <property type="entry name" value="DEADc"/>
    <property type="match status" value="1"/>
</dbReference>
<dbReference type="Pfam" id="PF00271">
    <property type="entry name" value="Helicase_C"/>
    <property type="match status" value="1"/>
</dbReference>
<keyword evidence="3 7" id="KW-0347">Helicase</keyword>
<dbReference type="GO" id="GO:0005524">
    <property type="term" value="F:ATP binding"/>
    <property type="evidence" value="ECO:0007669"/>
    <property type="project" value="UniProtKB-KW"/>
</dbReference>
<keyword evidence="2 7" id="KW-0378">Hydrolase</keyword>
<evidence type="ECO:0000256" key="2">
    <source>
        <dbReference type="ARBA" id="ARBA00022801"/>
    </source>
</evidence>
<evidence type="ECO:0000313" key="12">
    <source>
        <dbReference type="EMBL" id="KKW35092.1"/>
    </source>
</evidence>
<dbReference type="GO" id="GO:0003724">
    <property type="term" value="F:RNA helicase activity"/>
    <property type="evidence" value="ECO:0007669"/>
    <property type="project" value="InterPro"/>
</dbReference>
<dbReference type="Gene3D" id="3.40.50.300">
    <property type="entry name" value="P-loop containing nucleotide triphosphate hydrolases"/>
    <property type="match status" value="2"/>
</dbReference>
<evidence type="ECO:0000256" key="1">
    <source>
        <dbReference type="ARBA" id="ARBA00022741"/>
    </source>
</evidence>
<feature type="region of interest" description="Disordered" evidence="8">
    <location>
        <begin position="383"/>
        <end position="412"/>
    </location>
</feature>
<dbReference type="InterPro" id="IPR027417">
    <property type="entry name" value="P-loop_NTPase"/>
</dbReference>
<dbReference type="InterPro" id="IPR044742">
    <property type="entry name" value="DEAD/DEAH_RhlB"/>
</dbReference>
<feature type="domain" description="DEAD-box RNA helicase Q" evidence="11">
    <location>
        <begin position="9"/>
        <end position="37"/>
    </location>
</feature>
<dbReference type="InterPro" id="IPR014014">
    <property type="entry name" value="RNA_helicase_DEAD_Q_motif"/>
</dbReference>
<proteinExistence type="inferred from homology"/>
<evidence type="ECO:0000256" key="4">
    <source>
        <dbReference type="ARBA" id="ARBA00022840"/>
    </source>
</evidence>
<evidence type="ECO:0000259" key="9">
    <source>
        <dbReference type="PROSITE" id="PS51192"/>
    </source>
</evidence>
<dbReference type="SMART" id="SM00490">
    <property type="entry name" value="HELICc"/>
    <property type="match status" value="1"/>
</dbReference>
<dbReference type="PROSITE" id="PS51194">
    <property type="entry name" value="HELICASE_CTER"/>
    <property type="match status" value="1"/>
</dbReference>
<dbReference type="InterPro" id="IPR001650">
    <property type="entry name" value="Helicase_C-like"/>
</dbReference>
<dbReference type="GO" id="GO:0005829">
    <property type="term" value="C:cytosol"/>
    <property type="evidence" value="ECO:0007669"/>
    <property type="project" value="TreeGrafter"/>
</dbReference>
<sequence length="412" mass="45351">MTRSELPLETFYGLGIAPKLLDRLDALGFKHPTPIQHQAIPVASAGDDLIGIAQTGTGKTLAFSIPMIQQISARGKMGLVLLPTRELAVQVEETLKKIGGSLGLRTAILIGGVNINPQTKQLKAKPHVVVATPGRLIDHVEQKHISLDRVGILVLDEADRMLDMGFAPQLKRILAWVPKDRQTMLFSATIPPEISQIARAYMKSPLRVEVAPSGTAAEHVDQEVFLVSKQGKIDLLERLLNEYKGTVLIFSRTKHGAKKIARAIRTMRHNAAELHSNRSQSQRQDALNGFSRGKYRVLVATDIAARGIDVKGIELVINYDLPDHSEDYVHRIGRTGRAGQEGKAISFASPEQKKDILQIERLIRTTLPIKSASGDVVDRSKDMMLKSSSSGAAAQHRPRPMGGRRRSFRRRG</sequence>
<dbReference type="Proteomes" id="UP000033865">
    <property type="component" value="Unassembled WGS sequence"/>
</dbReference>
<keyword evidence="4 7" id="KW-0067">ATP-binding</keyword>
<keyword evidence="1 7" id="KW-0547">Nucleotide-binding</keyword>
<dbReference type="InterPro" id="IPR050079">
    <property type="entry name" value="DEAD_box_RNA_helicase"/>
</dbReference>
<dbReference type="PANTHER" id="PTHR47959">
    <property type="entry name" value="ATP-DEPENDENT RNA HELICASE RHLE-RELATED"/>
    <property type="match status" value="1"/>
</dbReference>
<comment type="similarity">
    <text evidence="5 7">Belongs to the DEAD box helicase family.</text>
</comment>
<feature type="domain" description="Helicase C-terminal" evidence="10">
    <location>
        <begin position="235"/>
        <end position="384"/>
    </location>
</feature>
<name>A0A0G2A2L0_9BACT</name>
<dbReference type="GO" id="GO:0016787">
    <property type="term" value="F:hydrolase activity"/>
    <property type="evidence" value="ECO:0007669"/>
    <property type="project" value="UniProtKB-KW"/>
</dbReference>
<dbReference type="GO" id="GO:0003676">
    <property type="term" value="F:nucleic acid binding"/>
    <property type="evidence" value="ECO:0007669"/>
    <property type="project" value="InterPro"/>
</dbReference>
<dbReference type="PROSITE" id="PS51195">
    <property type="entry name" value="Q_MOTIF"/>
    <property type="match status" value="1"/>
</dbReference>
<reference evidence="12 13" key="1">
    <citation type="journal article" date="2015" name="Nature">
        <title>rRNA introns, odd ribosomes, and small enigmatic genomes across a large radiation of phyla.</title>
        <authorList>
            <person name="Brown C.T."/>
            <person name="Hug L.A."/>
            <person name="Thomas B.C."/>
            <person name="Sharon I."/>
            <person name="Castelle C.J."/>
            <person name="Singh A."/>
            <person name="Wilkins M.J."/>
            <person name="Williams K.H."/>
            <person name="Banfield J.F."/>
        </authorList>
    </citation>
    <scope>NUCLEOTIDE SEQUENCE [LARGE SCALE GENOMIC DNA]</scope>
</reference>
<evidence type="ECO:0000256" key="7">
    <source>
        <dbReference type="RuleBase" id="RU000492"/>
    </source>
</evidence>
<feature type="compositionally biased region" description="Basic residues" evidence="8">
    <location>
        <begin position="396"/>
        <end position="412"/>
    </location>
</feature>
<dbReference type="PANTHER" id="PTHR47959:SF13">
    <property type="entry name" value="ATP-DEPENDENT RNA HELICASE RHLE"/>
    <property type="match status" value="1"/>
</dbReference>
<gene>
    <name evidence="12" type="ORF">UY82_C0050G0006</name>
</gene>
<dbReference type="PROSITE" id="PS00039">
    <property type="entry name" value="DEAD_ATP_HELICASE"/>
    <property type="match status" value="1"/>
</dbReference>
<feature type="domain" description="Helicase ATP-binding" evidence="9">
    <location>
        <begin position="40"/>
        <end position="208"/>
    </location>
</feature>
<dbReference type="SUPFAM" id="SSF52540">
    <property type="entry name" value="P-loop containing nucleoside triphosphate hydrolases"/>
    <property type="match status" value="1"/>
</dbReference>
<dbReference type="Pfam" id="PF00270">
    <property type="entry name" value="DEAD"/>
    <property type="match status" value="1"/>
</dbReference>
<dbReference type="InterPro" id="IPR011545">
    <property type="entry name" value="DEAD/DEAH_box_helicase_dom"/>
</dbReference>
<accession>A0A0G2A2L0</accession>
<feature type="short sequence motif" description="Q motif" evidence="6">
    <location>
        <begin position="9"/>
        <end position="37"/>
    </location>
</feature>
<evidence type="ECO:0000256" key="6">
    <source>
        <dbReference type="PROSITE-ProRule" id="PRU00552"/>
    </source>
</evidence>